<evidence type="ECO:0000313" key="2">
    <source>
        <dbReference type="EMBL" id="CCH77517.1"/>
    </source>
</evidence>
<keyword evidence="3" id="KW-1185">Reference proteome</keyword>
<reference evidence="2 3" key="1">
    <citation type="journal article" date="2013" name="ISME J.">
        <title>A metabolic model for members of the genus Tetrasphaera involved in enhanced biological phosphorus removal.</title>
        <authorList>
            <person name="Kristiansen R."/>
            <person name="Nguyen H.T.T."/>
            <person name="Saunders A.M."/>
            <person name="Nielsen J.L."/>
            <person name="Wimmer R."/>
            <person name="Le V.Q."/>
            <person name="McIlroy S.J."/>
            <person name="Petrovski S."/>
            <person name="Seviour R.J."/>
            <person name="Calteau A."/>
            <person name="Nielsen K.L."/>
            <person name="Nielsen P.H."/>
        </authorList>
    </citation>
    <scope>NUCLEOTIDE SEQUENCE [LARGE SCALE GENOMIC DNA]</scope>
    <source>
        <strain evidence="2 3">T1-X7</strain>
    </source>
</reference>
<evidence type="ECO:0000256" key="1">
    <source>
        <dbReference type="SAM" id="MobiDB-lite"/>
    </source>
</evidence>
<dbReference type="AlphaFoldDB" id="A0A077LX99"/>
<sequence length="175" mass="18580">MRSTGPSPRVATGRSRRASTASPWRSSSRRSAATRGTGSCADSSAGAPRPGWAGRGGRHDRAPAPGGLCQTGRHGTDRLGSAHQRASRARGRVGRHRRPRLLRRRGARRGRRHDTAPDESFAVVHAAFPVVGGAHVGVAVAADHGPVAYRLPDARSELVRRASRARAEPVSRRCG</sequence>
<accession>A0A077LX99</accession>
<dbReference type="STRING" id="1194083.BN12_200013"/>
<dbReference type="EMBL" id="CAJB01000113">
    <property type="protein sequence ID" value="CCH77517.1"/>
    <property type="molecule type" value="Genomic_DNA"/>
</dbReference>
<dbReference type="Proteomes" id="UP000035721">
    <property type="component" value="Unassembled WGS sequence"/>
</dbReference>
<name>A0A077LX99_9MICO</name>
<feature type="region of interest" description="Disordered" evidence="1">
    <location>
        <begin position="1"/>
        <end position="116"/>
    </location>
</feature>
<feature type="compositionally biased region" description="Basic residues" evidence="1">
    <location>
        <begin position="85"/>
        <end position="112"/>
    </location>
</feature>
<organism evidence="2 3">
    <name type="scientific">Nostocoides japonicum T1-X7</name>
    <dbReference type="NCBI Taxonomy" id="1194083"/>
    <lineage>
        <taxon>Bacteria</taxon>
        <taxon>Bacillati</taxon>
        <taxon>Actinomycetota</taxon>
        <taxon>Actinomycetes</taxon>
        <taxon>Micrococcales</taxon>
        <taxon>Intrasporangiaceae</taxon>
        <taxon>Nostocoides</taxon>
    </lineage>
</organism>
<protein>
    <submittedName>
        <fullName evidence="2">Uncharacterized protein</fullName>
    </submittedName>
</protein>
<proteinExistence type="predicted"/>
<gene>
    <name evidence="2" type="ORF">BN12_200013</name>
</gene>
<comment type="caution">
    <text evidence="2">The sequence shown here is derived from an EMBL/GenBank/DDBJ whole genome shotgun (WGS) entry which is preliminary data.</text>
</comment>
<evidence type="ECO:0000313" key="3">
    <source>
        <dbReference type="Proteomes" id="UP000035721"/>
    </source>
</evidence>
<feature type="compositionally biased region" description="Low complexity" evidence="1">
    <location>
        <begin position="18"/>
        <end position="35"/>
    </location>
</feature>